<dbReference type="InterPro" id="IPR042281">
    <property type="entry name" value="GpdQ_beta-strand"/>
</dbReference>
<reference evidence="6 7" key="1">
    <citation type="journal article" date="2014" name="Nat. Commun.">
        <title>Physiological and genomic features of highly alkaliphilic hydrogen-utilizing Betaproteobacteria from a continental serpentinizing site.</title>
        <authorList>
            <person name="Suzuki S."/>
            <person name="Kuenen J.G."/>
            <person name="Schipper K."/>
            <person name="van der Velde S."/>
            <person name="Ishii S."/>
            <person name="Wu A."/>
            <person name="Sorokin D.Y."/>
            <person name="Tenney A."/>
            <person name="Meng X.Y."/>
            <person name="Morrill P.L."/>
            <person name="Kamagata Y."/>
            <person name="Muyzer G."/>
            <person name="Nealson K.H."/>
        </authorList>
    </citation>
    <scope>NUCLEOTIDE SEQUENCE [LARGE SCALE GENOMIC DNA]</scope>
    <source>
        <strain evidence="6 7">A1</strain>
    </source>
</reference>
<dbReference type="OrthoDB" id="9784378at2"/>
<dbReference type="Pfam" id="PF00149">
    <property type="entry name" value="Metallophos"/>
    <property type="match status" value="1"/>
</dbReference>
<dbReference type="InterPro" id="IPR026575">
    <property type="entry name" value="GpdQ/CpdA-like"/>
</dbReference>
<gene>
    <name evidence="6" type="ORF">SRAA_0163</name>
</gene>
<feature type="domain" description="Calcineurin-like phosphoesterase" evidence="5">
    <location>
        <begin position="1"/>
        <end position="201"/>
    </location>
</feature>
<name>A0A060NGG6_9BURK</name>
<evidence type="ECO:0000259" key="5">
    <source>
        <dbReference type="Pfam" id="PF00149"/>
    </source>
</evidence>
<comment type="similarity">
    <text evidence="4">Belongs to the cyclic nucleotide phosphodiesterase class-III family.</text>
</comment>
<keyword evidence="2 6" id="KW-0378">Hydrolase</keyword>
<proteinExistence type="inferred from homology"/>
<evidence type="ECO:0000256" key="4">
    <source>
        <dbReference type="ARBA" id="ARBA00025742"/>
    </source>
</evidence>
<dbReference type="SUPFAM" id="SSF56300">
    <property type="entry name" value="Metallo-dependent phosphatases"/>
    <property type="match status" value="1"/>
</dbReference>
<dbReference type="Gene3D" id="3.30.750.180">
    <property type="entry name" value="GpdQ, beta-strand dimerisation domain"/>
    <property type="match status" value="1"/>
</dbReference>
<dbReference type="HOGENOM" id="CLU_070320_2_1_4"/>
<protein>
    <submittedName>
        <fullName evidence="6">Predicted phosphohydrolase</fullName>
    </submittedName>
</protein>
<keyword evidence="1" id="KW-0479">Metal-binding</keyword>
<dbReference type="InterPro" id="IPR029052">
    <property type="entry name" value="Metallo-depent_PP-like"/>
</dbReference>
<keyword evidence="7" id="KW-1185">Reference proteome</keyword>
<organism evidence="6 7">
    <name type="scientific">Serpentinimonas raichei</name>
    <dbReference type="NCBI Taxonomy" id="1458425"/>
    <lineage>
        <taxon>Bacteria</taxon>
        <taxon>Pseudomonadati</taxon>
        <taxon>Pseudomonadota</taxon>
        <taxon>Betaproteobacteria</taxon>
        <taxon>Burkholderiales</taxon>
        <taxon>Comamonadaceae</taxon>
        <taxon>Serpentinimonas</taxon>
    </lineage>
</organism>
<evidence type="ECO:0000256" key="2">
    <source>
        <dbReference type="ARBA" id="ARBA00022801"/>
    </source>
</evidence>
<dbReference type="STRING" id="1458425.SRAA_0163"/>
<dbReference type="InterPro" id="IPR042283">
    <property type="entry name" value="GpdQ_catalytic"/>
</dbReference>
<dbReference type="EMBL" id="AP014568">
    <property type="protein sequence ID" value="BAO80017.1"/>
    <property type="molecule type" value="Genomic_DNA"/>
</dbReference>
<dbReference type="PANTHER" id="PTHR42988:SF2">
    <property type="entry name" value="CYCLIC NUCLEOTIDE PHOSPHODIESTERASE CBUA0032-RELATED"/>
    <property type="match status" value="1"/>
</dbReference>
<evidence type="ECO:0000256" key="1">
    <source>
        <dbReference type="ARBA" id="ARBA00022723"/>
    </source>
</evidence>
<dbReference type="KEGG" id="cbaa:SRAA_0163"/>
<dbReference type="InterPro" id="IPR050884">
    <property type="entry name" value="CNP_phosphodiesterase-III"/>
</dbReference>
<accession>A0A060NGG6</accession>
<dbReference type="PANTHER" id="PTHR42988">
    <property type="entry name" value="PHOSPHOHYDROLASE"/>
    <property type="match status" value="1"/>
</dbReference>
<dbReference type="GO" id="GO:0004112">
    <property type="term" value="F:cyclic-nucleotide phosphodiesterase activity"/>
    <property type="evidence" value="ECO:0007669"/>
    <property type="project" value="InterPro"/>
</dbReference>
<evidence type="ECO:0000313" key="7">
    <source>
        <dbReference type="Proteomes" id="UP000067461"/>
    </source>
</evidence>
<sequence>MLIAQFSDLHLRATPPAGARVDTTALLRACVQDLCARDPAPDLLLLTGDLSDSGSAADYALLRQLVLPLQALGLPILPLPGNHDRRAALRHACADWLQACQGLHPTFVQYVWECPTLRLLALDTVAEGCAHGELCPERLRWLEQALAASNQPTLLLLHHPPYATGLAEMDGMALRQGAAELEALLWQHPQVQALLCGHLHRHTVTRVAHALALSAPSTAHQIALDLRTEQPARYRLEPPGYLLHRWHGGRLLTHSVVVGDFGAPQDFDRL</sequence>
<dbReference type="AlphaFoldDB" id="A0A060NGG6"/>
<dbReference type="GO" id="GO:0046872">
    <property type="term" value="F:metal ion binding"/>
    <property type="evidence" value="ECO:0007669"/>
    <property type="project" value="UniProtKB-KW"/>
</dbReference>
<dbReference type="RefSeq" id="WP_045530359.1">
    <property type="nucleotide sequence ID" value="NZ_AP014568.1"/>
</dbReference>
<evidence type="ECO:0000256" key="3">
    <source>
        <dbReference type="ARBA" id="ARBA00023004"/>
    </source>
</evidence>
<dbReference type="Proteomes" id="UP000067461">
    <property type="component" value="Chromosome"/>
</dbReference>
<dbReference type="CDD" id="cd07402">
    <property type="entry name" value="MPP_GpdQ"/>
    <property type="match status" value="1"/>
</dbReference>
<keyword evidence="3" id="KW-0408">Iron</keyword>
<evidence type="ECO:0000313" key="6">
    <source>
        <dbReference type="EMBL" id="BAO80017.1"/>
    </source>
</evidence>
<dbReference type="Gene3D" id="3.60.21.40">
    <property type="entry name" value="GpdQ, catalytic alpha/beta sandwich domain"/>
    <property type="match status" value="1"/>
</dbReference>
<dbReference type="InterPro" id="IPR004843">
    <property type="entry name" value="Calcineurin-like_PHP"/>
</dbReference>